<comment type="caution">
    <text evidence="2">The sequence shown here is derived from an EMBL/GenBank/DDBJ whole genome shotgun (WGS) entry which is preliminary data.</text>
</comment>
<feature type="compositionally biased region" description="Basic and acidic residues" evidence="1">
    <location>
        <begin position="401"/>
        <end position="421"/>
    </location>
</feature>
<dbReference type="InterPro" id="IPR051494">
    <property type="entry name" value="BSD_domain-containing"/>
</dbReference>
<evidence type="ECO:0000256" key="1">
    <source>
        <dbReference type="SAM" id="MobiDB-lite"/>
    </source>
</evidence>
<evidence type="ECO:0000313" key="3">
    <source>
        <dbReference type="Proteomes" id="UP001211065"/>
    </source>
</evidence>
<reference evidence="2" key="1">
    <citation type="submission" date="2020-05" db="EMBL/GenBank/DDBJ databases">
        <title>Phylogenomic resolution of chytrid fungi.</title>
        <authorList>
            <person name="Stajich J.E."/>
            <person name="Amses K."/>
            <person name="Simmons R."/>
            <person name="Seto K."/>
            <person name="Myers J."/>
            <person name="Bonds A."/>
            <person name="Quandt C.A."/>
            <person name="Barry K."/>
            <person name="Liu P."/>
            <person name="Grigoriev I."/>
            <person name="Longcore J.E."/>
            <person name="James T.Y."/>
        </authorList>
    </citation>
    <scope>NUCLEOTIDE SEQUENCE</scope>
    <source>
        <strain evidence="2">JEL0476</strain>
    </source>
</reference>
<evidence type="ECO:0000313" key="2">
    <source>
        <dbReference type="EMBL" id="KAJ3227579.1"/>
    </source>
</evidence>
<feature type="region of interest" description="Disordered" evidence="1">
    <location>
        <begin position="388"/>
        <end position="433"/>
    </location>
</feature>
<sequence>MNSNKEENASIPEQPSTIFSWSWGSLVDSIKKQTDAISTVLESDLKEFVTVVSNESSHSMDNVKEITAKSLANLSNMKILDSKDDNFENEVDEELQLDDEISNIDVLDNEEVFLLPGEAAKVIGEKLGNTAQNLISNISMGLSSIINTSIQISAPEESREEKKKLKTAALASIRLDPSTYQLDPLQSADVFVVNRFQDFLKNFNVNSEEISAEIENLLATDENLDSFLNNISGISRDECWLRYFFAVSEFDFLSENRKKLIKDVVNEKEENFCWDSSSDEECSTAPIISEGLGLTANKGKNDEGSVTETAADLAKEVEKLDEQNCSEIYTENASNSAVAGGVNKMQRQTSHDFEVVDKISLVNQNDEVVSEKTTSAAPAEISPKFSVEVNLPNPADNLLPETKEECSTVGDSDAKPTKEETPTSNSEGWDDWE</sequence>
<name>A0AAD5U8T3_9FUNG</name>
<dbReference type="GO" id="GO:0005737">
    <property type="term" value="C:cytoplasm"/>
    <property type="evidence" value="ECO:0007669"/>
    <property type="project" value="TreeGrafter"/>
</dbReference>
<dbReference type="AlphaFoldDB" id="A0AAD5U8T3"/>
<dbReference type="Proteomes" id="UP001211065">
    <property type="component" value="Unassembled WGS sequence"/>
</dbReference>
<organism evidence="2 3">
    <name type="scientific">Clydaea vesicula</name>
    <dbReference type="NCBI Taxonomy" id="447962"/>
    <lineage>
        <taxon>Eukaryota</taxon>
        <taxon>Fungi</taxon>
        <taxon>Fungi incertae sedis</taxon>
        <taxon>Chytridiomycota</taxon>
        <taxon>Chytridiomycota incertae sedis</taxon>
        <taxon>Chytridiomycetes</taxon>
        <taxon>Lobulomycetales</taxon>
        <taxon>Lobulomycetaceae</taxon>
        <taxon>Clydaea</taxon>
    </lineage>
</organism>
<evidence type="ECO:0008006" key="4">
    <source>
        <dbReference type="Google" id="ProtNLM"/>
    </source>
</evidence>
<dbReference type="PANTHER" id="PTHR16019:SF5">
    <property type="entry name" value="BSD DOMAIN-CONTAINING PROTEIN 1"/>
    <property type="match status" value="1"/>
</dbReference>
<proteinExistence type="predicted"/>
<dbReference type="EMBL" id="JADGJW010000014">
    <property type="protein sequence ID" value="KAJ3227579.1"/>
    <property type="molecule type" value="Genomic_DNA"/>
</dbReference>
<dbReference type="PANTHER" id="PTHR16019">
    <property type="entry name" value="SYNAPSE-ASSOCIATED PROTEIN"/>
    <property type="match status" value="1"/>
</dbReference>
<accession>A0AAD5U8T3</accession>
<gene>
    <name evidence="2" type="ORF">HK099_001428</name>
</gene>
<protein>
    <recommendedName>
        <fullName evidence="4">BSD domain-containing protein</fullName>
    </recommendedName>
</protein>
<keyword evidence="3" id="KW-1185">Reference proteome</keyword>